<evidence type="ECO:0000259" key="6">
    <source>
        <dbReference type="PROSITE" id="PS51123"/>
    </source>
</evidence>
<dbReference type="PANTHER" id="PTHR30329:SF21">
    <property type="entry name" value="LIPOPROTEIN YIAD-RELATED"/>
    <property type="match status" value="1"/>
</dbReference>
<dbReference type="KEGG" id="adp:NCTC12871_00018"/>
<dbReference type="OrthoDB" id="1149075at2"/>
<dbReference type="Gene3D" id="3.30.1450.10">
    <property type="match status" value="1"/>
</dbReference>
<evidence type="ECO:0000256" key="2">
    <source>
        <dbReference type="ARBA" id="ARBA00022729"/>
    </source>
</evidence>
<gene>
    <name evidence="7" type="primary">ompA_1</name>
    <name evidence="7" type="ORF">NCTC12871_00018</name>
</gene>
<evidence type="ECO:0000256" key="1">
    <source>
        <dbReference type="ARBA" id="ARBA00004442"/>
    </source>
</evidence>
<reference evidence="7 8" key="1">
    <citation type="submission" date="2018-12" db="EMBL/GenBank/DDBJ databases">
        <authorList>
            <consortium name="Pathogen Informatics"/>
        </authorList>
    </citation>
    <scope>NUCLEOTIDE SEQUENCE [LARGE SCALE GENOMIC DNA]</scope>
    <source>
        <strain evidence="7 8">NCTC12871</strain>
    </source>
</reference>
<evidence type="ECO:0000256" key="4">
    <source>
        <dbReference type="ARBA" id="ARBA00023237"/>
    </source>
</evidence>
<dbReference type="RefSeq" id="WP_126597848.1">
    <property type="nucleotide sequence ID" value="NZ_LR134510.1"/>
</dbReference>
<evidence type="ECO:0000256" key="3">
    <source>
        <dbReference type="ARBA" id="ARBA00023136"/>
    </source>
</evidence>
<dbReference type="InterPro" id="IPR036737">
    <property type="entry name" value="OmpA-like_sf"/>
</dbReference>
<dbReference type="InterPro" id="IPR007450">
    <property type="entry name" value="BamE_dom"/>
</dbReference>
<dbReference type="PROSITE" id="PS51257">
    <property type="entry name" value="PROKAR_LIPOPROTEIN"/>
    <property type="match status" value="1"/>
</dbReference>
<dbReference type="InterPro" id="IPR050330">
    <property type="entry name" value="Bact_OuterMem_StrucFunc"/>
</dbReference>
<sequence length="270" mass="30276">MKYYQILVPALVAASVVGCGNLSEVNADGTSNHLVWPKISQDTFNHDGSEFGSWPNWANVRTIHRGMNKSQIRQLIGNPQFNEGFFGVREWDYAFNYQENGVDRICQYKILFDKNMNAQSFYWFPNQCKFTQQAAPLKAEVLFNFNKSNLTPNAQTTIQKVAKEINAKNLQNITVTGYTDRIGTNAYNLNLAKERAMTVKQALIADGVRDQIATFAKGKLDPVKDCQISSQNKLIACLKPNRRVEITAKSLGQPSTELKAGTQGPAILYK</sequence>
<comment type="subcellular location">
    <subcellularLocation>
        <location evidence="1">Cell outer membrane</location>
    </subcellularLocation>
</comment>
<keyword evidence="2" id="KW-0732">Signal</keyword>
<dbReference type="PRINTS" id="PR01021">
    <property type="entry name" value="OMPADOMAIN"/>
</dbReference>
<name>A0A448TRR6_9PAST</name>
<dbReference type="EMBL" id="LR134510">
    <property type="protein sequence ID" value="VEJ08616.1"/>
    <property type="molecule type" value="Genomic_DNA"/>
</dbReference>
<evidence type="ECO:0000313" key="7">
    <source>
        <dbReference type="EMBL" id="VEJ08616.1"/>
    </source>
</evidence>
<organism evidence="7 8">
    <name type="scientific">Actinobacillus delphinicola</name>
    <dbReference type="NCBI Taxonomy" id="51161"/>
    <lineage>
        <taxon>Bacteria</taxon>
        <taxon>Pseudomonadati</taxon>
        <taxon>Pseudomonadota</taxon>
        <taxon>Gammaproteobacteria</taxon>
        <taxon>Pasteurellales</taxon>
        <taxon>Pasteurellaceae</taxon>
        <taxon>Actinobacillus</taxon>
    </lineage>
</organism>
<keyword evidence="4" id="KW-0998">Cell outer membrane</keyword>
<keyword evidence="3 5" id="KW-0472">Membrane</keyword>
<dbReference type="InterPro" id="IPR006665">
    <property type="entry name" value="OmpA-like"/>
</dbReference>
<protein>
    <submittedName>
        <fullName evidence="7">SmpA/OmlA domain-containing protein</fullName>
    </submittedName>
</protein>
<dbReference type="SUPFAM" id="SSF103088">
    <property type="entry name" value="OmpA-like"/>
    <property type="match status" value="1"/>
</dbReference>
<dbReference type="CDD" id="cd07185">
    <property type="entry name" value="OmpA_C-like"/>
    <property type="match status" value="1"/>
</dbReference>
<dbReference type="AlphaFoldDB" id="A0A448TRR6"/>
<dbReference type="Pfam" id="PF04355">
    <property type="entry name" value="BamE"/>
    <property type="match status" value="1"/>
</dbReference>
<dbReference type="InterPro" id="IPR006664">
    <property type="entry name" value="OMP_bac"/>
</dbReference>
<dbReference type="PROSITE" id="PS51123">
    <property type="entry name" value="OMPA_2"/>
    <property type="match status" value="1"/>
</dbReference>
<evidence type="ECO:0000256" key="5">
    <source>
        <dbReference type="PROSITE-ProRule" id="PRU00473"/>
    </source>
</evidence>
<accession>A0A448TRR6</accession>
<dbReference type="Proteomes" id="UP000279799">
    <property type="component" value="Chromosome"/>
</dbReference>
<dbReference type="Pfam" id="PF00691">
    <property type="entry name" value="OmpA"/>
    <property type="match status" value="1"/>
</dbReference>
<dbReference type="Gene3D" id="3.30.1330.60">
    <property type="entry name" value="OmpA-like domain"/>
    <property type="match status" value="1"/>
</dbReference>
<dbReference type="PANTHER" id="PTHR30329">
    <property type="entry name" value="STATOR ELEMENT OF FLAGELLAR MOTOR COMPLEX"/>
    <property type="match status" value="1"/>
</dbReference>
<feature type="domain" description="OmpA-like" evidence="6">
    <location>
        <begin position="130"/>
        <end position="252"/>
    </location>
</feature>
<keyword evidence="8" id="KW-1185">Reference proteome</keyword>
<proteinExistence type="predicted"/>
<evidence type="ECO:0000313" key="8">
    <source>
        <dbReference type="Proteomes" id="UP000279799"/>
    </source>
</evidence>
<dbReference type="GO" id="GO:0009279">
    <property type="term" value="C:cell outer membrane"/>
    <property type="evidence" value="ECO:0007669"/>
    <property type="project" value="UniProtKB-SubCell"/>
</dbReference>
<dbReference type="InterPro" id="IPR037873">
    <property type="entry name" value="BamE-like"/>
</dbReference>